<dbReference type="EMBL" id="JAENGY010000180">
    <property type="protein sequence ID" value="KAG6970443.1"/>
    <property type="molecule type" value="Genomic_DNA"/>
</dbReference>
<keyword evidence="2" id="KW-1185">Reference proteome</keyword>
<protein>
    <submittedName>
        <fullName evidence="1">Uncharacterized protein</fullName>
    </submittedName>
</protein>
<dbReference type="Proteomes" id="UP000709295">
    <property type="component" value="Unassembled WGS sequence"/>
</dbReference>
<reference evidence="1" key="1">
    <citation type="submission" date="2021-01" db="EMBL/GenBank/DDBJ databases">
        <title>Phytophthora aleatoria, a newly-described species from Pinus radiata is distinct from Phytophthora cactorum isolates based on comparative genomics.</title>
        <authorList>
            <person name="Mcdougal R."/>
            <person name="Panda P."/>
            <person name="Williams N."/>
            <person name="Studholme D.J."/>
        </authorList>
    </citation>
    <scope>NUCLEOTIDE SEQUENCE</scope>
    <source>
        <strain evidence="1">NZFS 4037</strain>
    </source>
</reference>
<proteinExistence type="predicted"/>
<sequence>MEHIGEDEQDECGISPQLILSNLRHVSSIIEPQREYPTLSQVTHCAKCVRKLKVTKNSVHAVNQLMRNNTFISPVISTMFFSLGDEKIDILTLEKIPTKIRS</sequence>
<accession>A0A8J5INQ6</accession>
<evidence type="ECO:0000313" key="1">
    <source>
        <dbReference type="EMBL" id="KAG6970443.1"/>
    </source>
</evidence>
<organism evidence="1 2">
    <name type="scientific">Phytophthora aleatoria</name>
    <dbReference type="NCBI Taxonomy" id="2496075"/>
    <lineage>
        <taxon>Eukaryota</taxon>
        <taxon>Sar</taxon>
        <taxon>Stramenopiles</taxon>
        <taxon>Oomycota</taxon>
        <taxon>Peronosporomycetes</taxon>
        <taxon>Peronosporales</taxon>
        <taxon>Peronosporaceae</taxon>
        <taxon>Phytophthora</taxon>
    </lineage>
</organism>
<dbReference type="AlphaFoldDB" id="A0A8J5INQ6"/>
<gene>
    <name evidence="1" type="ORF">JG688_00004858</name>
</gene>
<name>A0A8J5INQ6_9STRA</name>
<comment type="caution">
    <text evidence="1">The sequence shown here is derived from an EMBL/GenBank/DDBJ whole genome shotgun (WGS) entry which is preliminary data.</text>
</comment>
<evidence type="ECO:0000313" key="2">
    <source>
        <dbReference type="Proteomes" id="UP000709295"/>
    </source>
</evidence>